<evidence type="ECO:0000259" key="1">
    <source>
        <dbReference type="PROSITE" id="PS50011"/>
    </source>
</evidence>
<sequence length="144" mass="14881">DADCLVLKLADFGIATSFRPAHTAGGIGGAPSHEAHSDTGMGSLPYMAPELLAGAPPATSGDMWACGVVIYVMLSGDLPFGDDPEVLCSICEPPDFSGAAWDEVSSEAVGLIKKLVNIDTPARWTAKQALQHEWIPGSSSGSPQ</sequence>
<dbReference type="SUPFAM" id="SSF56112">
    <property type="entry name" value="Protein kinase-like (PK-like)"/>
    <property type="match status" value="1"/>
</dbReference>
<comment type="caution">
    <text evidence="2">The sequence shown here is derived from an EMBL/GenBank/DDBJ whole genome shotgun (WGS) entry which is preliminary data.</text>
</comment>
<feature type="domain" description="Protein kinase" evidence="1">
    <location>
        <begin position="1"/>
        <end position="135"/>
    </location>
</feature>
<dbReference type="SMART" id="SM00220">
    <property type="entry name" value="S_TKc"/>
    <property type="match status" value="1"/>
</dbReference>
<accession>A0ABN9VYW2</accession>
<feature type="non-terminal residue" evidence="2">
    <location>
        <position position="144"/>
    </location>
</feature>
<dbReference type="PROSITE" id="PS50011">
    <property type="entry name" value="PROTEIN_KINASE_DOM"/>
    <property type="match status" value="1"/>
</dbReference>
<dbReference type="InterPro" id="IPR000719">
    <property type="entry name" value="Prot_kinase_dom"/>
</dbReference>
<protein>
    <recommendedName>
        <fullName evidence="1">Protein kinase domain-containing protein</fullName>
    </recommendedName>
</protein>
<keyword evidence="3" id="KW-1185">Reference proteome</keyword>
<evidence type="ECO:0000313" key="2">
    <source>
        <dbReference type="EMBL" id="CAK0878849.1"/>
    </source>
</evidence>
<dbReference type="InterPro" id="IPR011009">
    <property type="entry name" value="Kinase-like_dom_sf"/>
</dbReference>
<reference evidence="2" key="1">
    <citation type="submission" date="2023-10" db="EMBL/GenBank/DDBJ databases">
        <authorList>
            <person name="Chen Y."/>
            <person name="Shah S."/>
            <person name="Dougan E. K."/>
            <person name="Thang M."/>
            <person name="Chan C."/>
        </authorList>
    </citation>
    <scope>NUCLEOTIDE SEQUENCE [LARGE SCALE GENOMIC DNA]</scope>
</reference>
<organism evidence="2 3">
    <name type="scientific">Prorocentrum cordatum</name>
    <dbReference type="NCBI Taxonomy" id="2364126"/>
    <lineage>
        <taxon>Eukaryota</taxon>
        <taxon>Sar</taxon>
        <taxon>Alveolata</taxon>
        <taxon>Dinophyceae</taxon>
        <taxon>Prorocentrales</taxon>
        <taxon>Prorocentraceae</taxon>
        <taxon>Prorocentrum</taxon>
    </lineage>
</organism>
<name>A0ABN9VYW2_9DINO</name>
<feature type="non-terminal residue" evidence="2">
    <location>
        <position position="1"/>
    </location>
</feature>
<dbReference type="Gene3D" id="1.10.510.10">
    <property type="entry name" value="Transferase(Phosphotransferase) domain 1"/>
    <property type="match status" value="1"/>
</dbReference>
<proteinExistence type="predicted"/>
<dbReference type="PANTHER" id="PTHR24347">
    <property type="entry name" value="SERINE/THREONINE-PROTEIN KINASE"/>
    <property type="match status" value="1"/>
</dbReference>
<evidence type="ECO:0000313" key="3">
    <source>
        <dbReference type="Proteomes" id="UP001189429"/>
    </source>
</evidence>
<dbReference type="Proteomes" id="UP001189429">
    <property type="component" value="Unassembled WGS sequence"/>
</dbReference>
<gene>
    <name evidence="2" type="ORF">PCOR1329_LOCUS62469</name>
</gene>
<dbReference type="Pfam" id="PF00069">
    <property type="entry name" value="Pkinase"/>
    <property type="match status" value="1"/>
</dbReference>
<dbReference type="EMBL" id="CAUYUJ010017892">
    <property type="protein sequence ID" value="CAK0878849.1"/>
    <property type="molecule type" value="Genomic_DNA"/>
</dbReference>